<reference evidence="1" key="1">
    <citation type="submission" date="2018-01" db="EMBL/GenBank/DDBJ databases">
        <title>An insight into the sialome of Amazonian anophelines.</title>
        <authorList>
            <person name="Ribeiro J.M."/>
            <person name="Scarpassa V."/>
            <person name="Calvo E."/>
        </authorList>
    </citation>
    <scope>NUCLEOTIDE SEQUENCE</scope>
    <source>
        <tissue evidence="1">Salivary glands</tissue>
    </source>
</reference>
<sequence length="123" mass="13662">MSLLLIQILVIAGQRAVCLVQQLVLQWIIGQALLFHLSVDLIEVVALVGMLLHQILYILDGQLDLIHARVFQLTYTGTYLIHPVTEIGHLGVEVLLLDNTLIAGIDMGSSIFTQLRQTILQLL</sequence>
<dbReference type="EMBL" id="GGFJ01012020">
    <property type="protein sequence ID" value="MBW61161.1"/>
    <property type="molecule type" value="Transcribed_RNA"/>
</dbReference>
<dbReference type="AlphaFoldDB" id="A0A2M4C7P5"/>
<protein>
    <submittedName>
        <fullName evidence="1">Putative secreted protein</fullName>
    </submittedName>
</protein>
<organism evidence="1">
    <name type="scientific">Anopheles marajoara</name>
    <dbReference type="NCBI Taxonomy" id="58244"/>
    <lineage>
        <taxon>Eukaryota</taxon>
        <taxon>Metazoa</taxon>
        <taxon>Ecdysozoa</taxon>
        <taxon>Arthropoda</taxon>
        <taxon>Hexapoda</taxon>
        <taxon>Insecta</taxon>
        <taxon>Pterygota</taxon>
        <taxon>Neoptera</taxon>
        <taxon>Endopterygota</taxon>
        <taxon>Diptera</taxon>
        <taxon>Nematocera</taxon>
        <taxon>Culicoidea</taxon>
        <taxon>Culicidae</taxon>
        <taxon>Anophelinae</taxon>
        <taxon>Anopheles</taxon>
    </lineage>
</organism>
<name>A0A2M4C7P5_9DIPT</name>
<proteinExistence type="predicted"/>
<evidence type="ECO:0000313" key="1">
    <source>
        <dbReference type="EMBL" id="MBW61161.1"/>
    </source>
</evidence>
<accession>A0A2M4C7P5</accession>